<sequence>MTLKLQRNEEAVQEREQEIQKDTAKKCDKSKGEAALSALNRRFLESLVLEGLDEVKSNLIELDKVNREGLTNLELKLNESLSSLHREFETLKRQVDEAVVAGVAVRWKGLTNFTIEPMDVFEIILGLNIQYEVIAFISPRLNQLHISDAGGSYVVPLIRVPQNGMHLSAIPLSEESKTQLSQ</sequence>
<feature type="region of interest" description="Disordered" evidence="1">
    <location>
        <begin position="1"/>
        <end position="26"/>
    </location>
</feature>
<evidence type="ECO:0000313" key="3">
    <source>
        <dbReference type="Proteomes" id="UP000011115"/>
    </source>
</evidence>
<reference evidence="2" key="2">
    <citation type="submission" date="2015-06" db="UniProtKB">
        <authorList>
            <consortium name="EnsemblPlants"/>
        </authorList>
    </citation>
    <scope>IDENTIFICATION</scope>
    <source>
        <strain evidence="2">DM1-3 516 R44</strain>
    </source>
</reference>
<reference evidence="3" key="1">
    <citation type="journal article" date="2011" name="Nature">
        <title>Genome sequence and analysis of the tuber crop potato.</title>
        <authorList>
            <consortium name="The Potato Genome Sequencing Consortium"/>
        </authorList>
    </citation>
    <scope>NUCLEOTIDE SEQUENCE [LARGE SCALE GENOMIC DNA]</scope>
    <source>
        <strain evidence="3">cv. DM1-3 516 R44</strain>
    </source>
</reference>
<dbReference type="HOGENOM" id="CLU_1484474_0_0_1"/>
<evidence type="ECO:0000313" key="2">
    <source>
        <dbReference type="EnsemblPlants" id="PGSC0003DMT400095968"/>
    </source>
</evidence>
<dbReference type="EnsemblPlants" id="PGSC0003DMT400095968">
    <property type="protein sequence ID" value="PGSC0003DMT400095968"/>
    <property type="gene ID" value="PGSC0003DMG400045539"/>
</dbReference>
<dbReference type="PaxDb" id="4113-PGSC0003DMT400095968"/>
<organism evidence="2 3">
    <name type="scientific">Solanum tuberosum</name>
    <name type="common">Potato</name>
    <dbReference type="NCBI Taxonomy" id="4113"/>
    <lineage>
        <taxon>Eukaryota</taxon>
        <taxon>Viridiplantae</taxon>
        <taxon>Streptophyta</taxon>
        <taxon>Embryophyta</taxon>
        <taxon>Tracheophyta</taxon>
        <taxon>Spermatophyta</taxon>
        <taxon>Magnoliopsida</taxon>
        <taxon>eudicotyledons</taxon>
        <taxon>Gunneridae</taxon>
        <taxon>Pentapetalae</taxon>
        <taxon>asterids</taxon>
        <taxon>lamiids</taxon>
        <taxon>Solanales</taxon>
        <taxon>Solanaceae</taxon>
        <taxon>Solanoideae</taxon>
        <taxon>Solaneae</taxon>
        <taxon>Solanum</taxon>
    </lineage>
</organism>
<name>M1DXF3_SOLTU</name>
<dbReference type="InParanoid" id="M1DXF3"/>
<evidence type="ECO:0000256" key="1">
    <source>
        <dbReference type="SAM" id="MobiDB-lite"/>
    </source>
</evidence>
<protein>
    <submittedName>
        <fullName evidence="2">Uncharacterized protein</fullName>
    </submittedName>
</protein>
<dbReference type="Gramene" id="PGSC0003DMT400095968">
    <property type="protein sequence ID" value="PGSC0003DMT400095968"/>
    <property type="gene ID" value="PGSC0003DMG400045539"/>
</dbReference>
<accession>M1DXF3</accession>
<dbReference type="Proteomes" id="UP000011115">
    <property type="component" value="Unassembled WGS sequence"/>
</dbReference>
<proteinExistence type="predicted"/>
<dbReference type="AlphaFoldDB" id="M1DXF3"/>
<keyword evidence="3" id="KW-1185">Reference proteome</keyword>